<dbReference type="NCBIfam" id="TIGR03570">
    <property type="entry name" value="NeuD_NnaD"/>
    <property type="match status" value="1"/>
</dbReference>
<dbReference type="PANTHER" id="PTHR43300:SF7">
    <property type="entry name" value="UDP-N-ACETYLBACILLOSAMINE N-ACETYLTRANSFERASE"/>
    <property type="match status" value="1"/>
</dbReference>
<dbReference type="GO" id="GO:0016746">
    <property type="term" value="F:acyltransferase activity"/>
    <property type="evidence" value="ECO:0007669"/>
    <property type="project" value="UniProtKB-KW"/>
</dbReference>
<dbReference type="PROSITE" id="PS00101">
    <property type="entry name" value="HEXAPEP_TRANSFERASES"/>
    <property type="match status" value="1"/>
</dbReference>
<feature type="domain" description="PglD N-terminal" evidence="6">
    <location>
        <begin position="7"/>
        <end position="84"/>
    </location>
</feature>
<evidence type="ECO:0000256" key="3">
    <source>
        <dbReference type="ARBA" id="ARBA00022737"/>
    </source>
</evidence>
<dbReference type="EMBL" id="JAAAWN010000010">
    <property type="protein sequence ID" value="NDV91406.1"/>
    <property type="molecule type" value="Genomic_DNA"/>
</dbReference>
<dbReference type="SUPFAM" id="SSF51161">
    <property type="entry name" value="Trimeric LpxA-like enzymes"/>
    <property type="match status" value="1"/>
</dbReference>
<sequence length="212" mass="21973">MNNNKKKLAIIGAGGHGSVAYDCAKISLEYESVFFLDSNYPRKKNHKGLPIVDTFENFISASPPGIDYFVAIGDNQARKKLCETIIALKYPLATLIHPQAVVSDDVQIGAGALIMPGSVINTGTTLGTGVIVNTCASVDHDNEISDFVHLAPGTRLAGGVVVGECSMVGIGAIVVQNICIGSSVIVGAGATVIHDVEASAKVVGTPAKKIKS</sequence>
<keyword evidence="8" id="KW-1185">Reference proteome</keyword>
<gene>
    <name evidence="7" type="ORF">GTH32_09460</name>
</gene>
<dbReference type="InterPro" id="IPR011004">
    <property type="entry name" value="Trimer_LpxA-like_sf"/>
</dbReference>
<feature type="site" description="Increases basicity of active site His" evidence="4">
    <location>
        <position position="141"/>
    </location>
</feature>
<dbReference type="Proteomes" id="UP000470213">
    <property type="component" value="Unassembled WGS sequence"/>
</dbReference>
<keyword evidence="3" id="KW-0677">Repeat</keyword>
<protein>
    <submittedName>
        <fullName evidence="7">Acyltransferase</fullName>
    </submittedName>
</protein>
<evidence type="ECO:0000313" key="8">
    <source>
        <dbReference type="Proteomes" id="UP000470213"/>
    </source>
</evidence>
<evidence type="ECO:0000256" key="5">
    <source>
        <dbReference type="PIRSR" id="PIRSR620019-2"/>
    </source>
</evidence>
<keyword evidence="2 7" id="KW-0808">Transferase</keyword>
<dbReference type="Gene3D" id="3.40.50.20">
    <property type="match status" value="1"/>
</dbReference>
<proteinExistence type="inferred from homology"/>
<evidence type="ECO:0000256" key="2">
    <source>
        <dbReference type="ARBA" id="ARBA00022679"/>
    </source>
</evidence>
<dbReference type="RefSeq" id="WP_163085072.1">
    <property type="nucleotide sequence ID" value="NZ_JAAAWN010000010.1"/>
</dbReference>
<dbReference type="InterPro" id="IPR050179">
    <property type="entry name" value="Trans_hexapeptide_repeat"/>
</dbReference>
<comment type="caution">
    <text evidence="7">The sequence shown here is derived from an EMBL/GenBank/DDBJ whole genome shotgun (WGS) entry which is preliminary data.</text>
</comment>
<organism evidence="7 8">
    <name type="scientific">Alteromonas profundi</name>
    <dbReference type="NCBI Taxonomy" id="2696062"/>
    <lineage>
        <taxon>Bacteria</taxon>
        <taxon>Pseudomonadati</taxon>
        <taxon>Pseudomonadota</taxon>
        <taxon>Gammaproteobacteria</taxon>
        <taxon>Alteromonadales</taxon>
        <taxon>Alteromonadaceae</taxon>
        <taxon>Alteromonas/Salinimonas group</taxon>
        <taxon>Alteromonas</taxon>
    </lineage>
</organism>
<dbReference type="InterPro" id="IPR018357">
    <property type="entry name" value="Hexapep_transf_CS"/>
</dbReference>
<dbReference type="Gene3D" id="2.160.10.10">
    <property type="entry name" value="Hexapeptide repeat proteins"/>
    <property type="match status" value="1"/>
</dbReference>
<dbReference type="Pfam" id="PF17836">
    <property type="entry name" value="PglD_N"/>
    <property type="match status" value="1"/>
</dbReference>
<feature type="binding site" evidence="5">
    <location>
        <position position="170"/>
    </location>
    <ligand>
        <name>acetyl-CoA</name>
        <dbReference type="ChEBI" id="CHEBI:57288"/>
    </ligand>
</feature>
<evidence type="ECO:0000259" key="6">
    <source>
        <dbReference type="Pfam" id="PF17836"/>
    </source>
</evidence>
<feature type="binding site" evidence="5">
    <location>
        <position position="73"/>
    </location>
    <ligand>
        <name>substrate</name>
    </ligand>
</feature>
<comment type="similarity">
    <text evidence="1">Belongs to the transferase hexapeptide repeat family.</text>
</comment>
<dbReference type="AlphaFoldDB" id="A0A7X5LL80"/>
<feature type="active site" description="Proton acceptor" evidence="4">
    <location>
        <position position="140"/>
    </location>
</feature>
<reference evidence="7 8" key="1">
    <citation type="submission" date="2020-01" db="EMBL/GenBank/DDBJ databases">
        <authorList>
            <person name="Chen J."/>
            <person name="Zhu S."/>
            <person name="Yang J."/>
        </authorList>
    </citation>
    <scope>NUCLEOTIDE SEQUENCE [LARGE SCALE GENOMIC DNA]</scope>
    <source>
        <strain evidence="7 8">345S023</strain>
    </source>
</reference>
<evidence type="ECO:0000256" key="4">
    <source>
        <dbReference type="PIRSR" id="PIRSR620019-1"/>
    </source>
</evidence>
<dbReference type="InterPro" id="IPR020019">
    <property type="entry name" value="AcTrfase_PglD-like"/>
</dbReference>
<dbReference type="CDD" id="cd03360">
    <property type="entry name" value="LbH_AT_putative"/>
    <property type="match status" value="1"/>
</dbReference>
<evidence type="ECO:0000256" key="1">
    <source>
        <dbReference type="ARBA" id="ARBA00007274"/>
    </source>
</evidence>
<accession>A0A7X5LL80</accession>
<feature type="binding site" evidence="5">
    <location>
        <position position="149"/>
    </location>
    <ligand>
        <name>acetyl-CoA</name>
        <dbReference type="ChEBI" id="CHEBI:57288"/>
    </ligand>
</feature>
<dbReference type="PANTHER" id="PTHR43300">
    <property type="entry name" value="ACETYLTRANSFERASE"/>
    <property type="match status" value="1"/>
</dbReference>
<name>A0A7X5LL80_9ALTE</name>
<keyword evidence="7" id="KW-0012">Acyltransferase</keyword>
<evidence type="ECO:0000313" key="7">
    <source>
        <dbReference type="EMBL" id="NDV91406.1"/>
    </source>
</evidence>
<dbReference type="InterPro" id="IPR041561">
    <property type="entry name" value="PglD_N"/>
</dbReference>